<dbReference type="SMART" id="SM00577">
    <property type="entry name" value="CPDc"/>
    <property type="match status" value="1"/>
</dbReference>
<dbReference type="EMBL" id="CAJJDN010000131">
    <property type="protein sequence ID" value="CAD8121299.1"/>
    <property type="molecule type" value="Genomic_DNA"/>
</dbReference>
<dbReference type="GO" id="GO:0046872">
    <property type="term" value="F:metal ion binding"/>
    <property type="evidence" value="ECO:0007669"/>
    <property type="project" value="UniProtKB-KW"/>
</dbReference>
<dbReference type="FunFam" id="3.40.50.1000:FF:000121">
    <property type="entry name" value="Uncharacterized protein"/>
    <property type="match status" value="1"/>
</dbReference>
<dbReference type="CDD" id="cd07521">
    <property type="entry name" value="HAD_FCP1-like"/>
    <property type="match status" value="1"/>
</dbReference>
<dbReference type="PANTHER" id="PTHR11347">
    <property type="entry name" value="CYCLIC NUCLEOTIDE PHOSPHODIESTERASE"/>
    <property type="match status" value="1"/>
</dbReference>
<proteinExistence type="inferred from homology"/>
<feature type="domain" description="PDEase" evidence="4">
    <location>
        <begin position="1277"/>
        <end position="1616"/>
    </location>
</feature>
<organism evidence="5 6">
    <name type="scientific">Paramecium sonneborni</name>
    <dbReference type="NCBI Taxonomy" id="65129"/>
    <lineage>
        <taxon>Eukaryota</taxon>
        <taxon>Sar</taxon>
        <taxon>Alveolata</taxon>
        <taxon>Ciliophora</taxon>
        <taxon>Intramacronucleata</taxon>
        <taxon>Oligohymenophorea</taxon>
        <taxon>Peniculida</taxon>
        <taxon>Parameciidae</taxon>
        <taxon>Paramecium</taxon>
    </lineage>
</organism>
<feature type="region of interest" description="Disordered" evidence="2">
    <location>
        <begin position="1243"/>
        <end position="1268"/>
    </location>
</feature>
<feature type="region of interest" description="Disordered" evidence="2">
    <location>
        <begin position="208"/>
        <end position="242"/>
    </location>
</feature>
<evidence type="ECO:0000313" key="6">
    <source>
        <dbReference type="Proteomes" id="UP000692954"/>
    </source>
</evidence>
<keyword evidence="1" id="KW-0378">Hydrolase</keyword>
<keyword evidence="6" id="KW-1185">Reference proteome</keyword>
<sequence>MKHILILKHQNVYLHELANKWKGREFRKSQNIKESQTRRNLTLCYNYLKWVLRKKERQSSIKMEKAKNEEVNFIKEQRKTKRKVENMQDGYSLSKLTKFPNIIFMLQQVAQDNCQPFNQVAINLKYMKQQRYQLDSNLQKNNLLQKFVPSRESSAKKLSNSEVNTAIQKYFQLLKKKEGKNVSSIISPTQSSKILSQLVTKVSPSLDINVPIKPSTPTGTQSYRPQTEKKPHHRPQQSVGQSKDLILQKLQTALFQKPKTQSQQVTPKSTGKGSLSVNKYFESTQRLQGQSQEYYLTRVKNAFSKPLMDDYFSRMYREHFFQTYQGIYVASYLHPVDPNDLQNKQVCLKQKDCYKNKITIVFDLDETLVHCNESLAIPSDIILSIQVSPQETIKAGINIRPGAIKLLELLVNDFELIVFTASHPCYAQKVIEHLDPQKSLFSHSIYRDNCIMTTGGMYTKDLRIFDRPLSQLVLVDNASYSYSWQLENGIPIIPFYDNKEDRELESLLKYLKGMQGCKDVREYNKNHLRLQHFQDPLGPGVVFEKLFQQKIANYFETIVQNIKMDPQLSHYTQFFIVVTNLCKTNQISPEQKSLLKSNLTRKEEKICRVLIQNSGPGKEMLLREALLDYLSAQNKQIQRRRSHKSKTVHFMKDVAEQEKQPEVMPQQESSAQPLASAASVMIEQLTGVLHKHIDKHSLLVPEDKEKLIQLCSLISKLTSEQVDLDGVSPFRARYSSENSKLAEISEKDLDSSDEDVYEKMTKGIDDIYKELKSIFTGNLHTHLLLMQEDISYENLYQVLKFLLKILVDADEFTFFIHRDKEWEVYSSSNDSIKDVTPEEAQRVTDELAYIRPFCIHRIDPKQRQYPQIEDTCKTNSYAQTSIVKFQLQLKNYEVLFCLHWTDKDKKNIKRKFINYANMYGFNKDVTHLAQFLVETIITAKVQFFNPLRFADQVQDIGISFMRISRFLLVEGIKKILSIKFEVEKEQTFSTDENIKKFKESQCVKIELKDSNPVTLRIKDMDLKNDQDQHLYQVIIQTQEKYDGYVKLCYEKSAFYKYFLRTTDSLLFDFNKQGELIFLSRPISKSLKERFSINFDPKAILYNKISYQDIFAQNSIISNIEVNIQNIHENRRNQYLSNLENPQFEIFLKVVDNDFKGFTVIFHENEARRLKQYFMALKIDNMTNDVQKEAEANKSLEEDIQKQILIQYNKHQTFKFLNQLDETQDVANSMIALFIPENELQQIRHRKSDVRSPEQQSKDLQSDQWVPPQKKKKIGSSVYIKYQQQLEPVDANQFKVNDSDSQLDLFEFNILVLDSSQEKHRLVFSILEKNGFISQYNLNKQCLVQFLSVLQKKYNKRNNSFHNYDHGIAVMQSSHFMLQCGKAKQFIDDFRRMSTIISGLCHDVSHTGRTNIFMINSQSKLATRYHDSSPLEQHHAATTIFMLKDPSLNFLNSLTKEQSQQFRRVLIDNILYTDIKVHFTLLKDFESRIKDEVTKPFGTGDDDLKLLTGMIIHTADFNGGAKVFEISRIWSERVNKEFSAQYDEEGRLGIPQTPFLKDLDKLHIMAKSEMGFFKVIVRPLWFTLNTFLDGYLQQSITNLDNTIISWEKIYHANLPKEERQQQQL</sequence>
<dbReference type="InterPro" id="IPR002073">
    <property type="entry name" value="PDEase_catalytic_dom"/>
</dbReference>
<protein>
    <recommendedName>
        <fullName evidence="1">Phosphodiesterase</fullName>
        <ecNumber evidence="1">3.1.4.-</ecNumber>
    </recommendedName>
</protein>
<evidence type="ECO:0000256" key="1">
    <source>
        <dbReference type="RuleBase" id="RU363067"/>
    </source>
</evidence>
<reference evidence="5" key="1">
    <citation type="submission" date="2021-01" db="EMBL/GenBank/DDBJ databases">
        <authorList>
            <consortium name="Genoscope - CEA"/>
            <person name="William W."/>
        </authorList>
    </citation>
    <scope>NUCLEOTIDE SEQUENCE</scope>
</reference>
<feature type="domain" description="FCP1 homology" evidence="3">
    <location>
        <begin position="353"/>
        <end position="514"/>
    </location>
</feature>
<comment type="cofactor">
    <cofactor evidence="1">
        <name>a divalent metal cation</name>
        <dbReference type="ChEBI" id="CHEBI:60240"/>
    </cofactor>
    <text evidence="1">Binds 2 divalent metal cations per subunit. Site 1 may preferentially bind zinc ions, while site 2 has a preference for magnesium and/or manganese ions.</text>
</comment>
<keyword evidence="1" id="KW-0479">Metal-binding</keyword>
<feature type="compositionally biased region" description="Polar residues" evidence="2">
    <location>
        <begin position="215"/>
        <end position="225"/>
    </location>
</feature>
<dbReference type="Pfam" id="PF03031">
    <property type="entry name" value="NIF"/>
    <property type="match status" value="1"/>
</dbReference>
<dbReference type="OrthoDB" id="189220at2759"/>
<dbReference type="Pfam" id="PF00233">
    <property type="entry name" value="PDEase_I"/>
    <property type="match status" value="1"/>
</dbReference>
<feature type="compositionally biased region" description="Basic and acidic residues" evidence="2">
    <location>
        <begin position="1248"/>
        <end position="1260"/>
    </location>
</feature>
<dbReference type="EC" id="3.1.4.-" evidence="1"/>
<dbReference type="Proteomes" id="UP000692954">
    <property type="component" value="Unassembled WGS sequence"/>
</dbReference>
<dbReference type="PROSITE" id="PS51845">
    <property type="entry name" value="PDEASE_I_2"/>
    <property type="match status" value="1"/>
</dbReference>
<dbReference type="InterPro" id="IPR003607">
    <property type="entry name" value="HD/PDEase_dom"/>
</dbReference>
<dbReference type="GO" id="GO:0004114">
    <property type="term" value="F:3',5'-cyclic-nucleotide phosphodiesterase activity"/>
    <property type="evidence" value="ECO:0007669"/>
    <property type="project" value="InterPro"/>
</dbReference>
<evidence type="ECO:0000259" key="4">
    <source>
        <dbReference type="PROSITE" id="PS51845"/>
    </source>
</evidence>
<dbReference type="InterPro" id="IPR023174">
    <property type="entry name" value="PDEase_CS"/>
</dbReference>
<dbReference type="InterPro" id="IPR004274">
    <property type="entry name" value="FCP1_dom"/>
</dbReference>
<comment type="similarity">
    <text evidence="1">Belongs to the cyclic nucleotide phosphodiesterase family.</text>
</comment>
<dbReference type="PROSITE" id="PS00126">
    <property type="entry name" value="PDEASE_I_1"/>
    <property type="match status" value="1"/>
</dbReference>
<comment type="caution">
    <text evidence="5">The sequence shown here is derived from an EMBL/GenBank/DDBJ whole genome shotgun (WGS) entry which is preliminary data.</text>
</comment>
<dbReference type="GO" id="GO:0007165">
    <property type="term" value="P:signal transduction"/>
    <property type="evidence" value="ECO:0007669"/>
    <property type="project" value="InterPro"/>
</dbReference>
<dbReference type="CDD" id="cd00077">
    <property type="entry name" value="HDc"/>
    <property type="match status" value="1"/>
</dbReference>
<evidence type="ECO:0000313" key="5">
    <source>
        <dbReference type="EMBL" id="CAD8121299.1"/>
    </source>
</evidence>
<name>A0A8S1R0W7_9CILI</name>
<evidence type="ECO:0000259" key="3">
    <source>
        <dbReference type="PROSITE" id="PS50969"/>
    </source>
</evidence>
<evidence type="ECO:0000256" key="2">
    <source>
        <dbReference type="SAM" id="MobiDB-lite"/>
    </source>
</evidence>
<gene>
    <name evidence="5" type="ORF">PSON_ATCC_30995.1.T1310097</name>
</gene>
<accession>A0A8S1R0W7</accession>
<dbReference type="PROSITE" id="PS50969">
    <property type="entry name" value="FCP1"/>
    <property type="match status" value="1"/>
</dbReference>